<name>A0A833RIJ3_9POAL</name>
<sequence>MNSHQPELRPHNNKLVIVSWILLAIILVGVLISACVVKMNDLVIGSPEVTIINANLTRFELTSTGTIPCLSYNLTITMSIRNSVWYHTADYHDLEVGFYYNMEQFNSVKLEEFSIKPGGTLPFNISRSGNSTISINLSDTGGMDDPFRRSNETRFFEMKIWLKGLIQSVCYLSYQCKLNLQLITSQNSSTQGSFKPVLCY</sequence>
<keyword evidence="1" id="KW-0812">Transmembrane</keyword>
<feature type="transmembrane region" description="Helical" evidence="1">
    <location>
        <begin position="15"/>
        <end position="37"/>
    </location>
</feature>
<protein>
    <recommendedName>
        <fullName evidence="4">Late embryogenesis abundant protein LEA-2 subgroup domain-containing protein</fullName>
    </recommendedName>
</protein>
<comment type="caution">
    <text evidence="2">The sequence shown here is derived from an EMBL/GenBank/DDBJ whole genome shotgun (WGS) entry which is preliminary data.</text>
</comment>
<accession>A0A833RIJ3</accession>
<dbReference type="OrthoDB" id="676007at2759"/>
<evidence type="ECO:0008006" key="4">
    <source>
        <dbReference type="Google" id="ProtNLM"/>
    </source>
</evidence>
<evidence type="ECO:0000313" key="2">
    <source>
        <dbReference type="EMBL" id="KAF3341844.1"/>
    </source>
</evidence>
<dbReference type="Proteomes" id="UP000623129">
    <property type="component" value="Unassembled WGS sequence"/>
</dbReference>
<keyword evidence="1" id="KW-1133">Transmembrane helix</keyword>
<dbReference type="AlphaFoldDB" id="A0A833RIJ3"/>
<keyword evidence="1" id="KW-0472">Membrane</keyword>
<evidence type="ECO:0000313" key="3">
    <source>
        <dbReference type="Proteomes" id="UP000623129"/>
    </source>
</evidence>
<reference evidence="2" key="1">
    <citation type="submission" date="2020-01" db="EMBL/GenBank/DDBJ databases">
        <title>Genome sequence of Kobresia littledalei, the first chromosome-level genome in the family Cyperaceae.</title>
        <authorList>
            <person name="Qu G."/>
        </authorList>
    </citation>
    <scope>NUCLEOTIDE SEQUENCE</scope>
    <source>
        <strain evidence="2">C.B.Clarke</strain>
        <tissue evidence="2">Leaf</tissue>
    </source>
</reference>
<evidence type="ECO:0000256" key="1">
    <source>
        <dbReference type="SAM" id="Phobius"/>
    </source>
</evidence>
<keyword evidence="3" id="KW-1185">Reference proteome</keyword>
<dbReference type="EMBL" id="SWLB01000001">
    <property type="protein sequence ID" value="KAF3341844.1"/>
    <property type="molecule type" value="Genomic_DNA"/>
</dbReference>
<proteinExistence type="predicted"/>
<gene>
    <name evidence="2" type="ORF">FCM35_KLT00482</name>
</gene>
<organism evidence="2 3">
    <name type="scientific">Carex littledalei</name>
    <dbReference type="NCBI Taxonomy" id="544730"/>
    <lineage>
        <taxon>Eukaryota</taxon>
        <taxon>Viridiplantae</taxon>
        <taxon>Streptophyta</taxon>
        <taxon>Embryophyta</taxon>
        <taxon>Tracheophyta</taxon>
        <taxon>Spermatophyta</taxon>
        <taxon>Magnoliopsida</taxon>
        <taxon>Liliopsida</taxon>
        <taxon>Poales</taxon>
        <taxon>Cyperaceae</taxon>
        <taxon>Cyperoideae</taxon>
        <taxon>Cariceae</taxon>
        <taxon>Carex</taxon>
        <taxon>Carex subgen. Euthyceras</taxon>
    </lineage>
</organism>